<keyword evidence="6" id="KW-0675">Receptor</keyword>
<proteinExistence type="predicted"/>
<keyword evidence="4" id="KW-1133">Transmembrane helix</keyword>
<keyword evidence="7" id="KW-0325">Glycoprotein</keyword>
<accession>A0A4C1Y416</accession>
<evidence type="ECO:0000256" key="2">
    <source>
        <dbReference type="ARBA" id="ARBA00022475"/>
    </source>
</evidence>
<protein>
    <submittedName>
        <fullName evidence="8">Uncharacterized protein</fullName>
    </submittedName>
</protein>
<evidence type="ECO:0000256" key="4">
    <source>
        <dbReference type="ARBA" id="ARBA00022989"/>
    </source>
</evidence>
<evidence type="ECO:0000256" key="3">
    <source>
        <dbReference type="ARBA" id="ARBA00022692"/>
    </source>
</evidence>
<gene>
    <name evidence="8" type="ORF">EVAR_98206_1</name>
</gene>
<dbReference type="SUPFAM" id="SSF53850">
    <property type="entry name" value="Periplasmic binding protein-like II"/>
    <property type="match status" value="1"/>
</dbReference>
<dbReference type="EMBL" id="BGZK01001081">
    <property type="protein sequence ID" value="GBP70626.1"/>
    <property type="molecule type" value="Genomic_DNA"/>
</dbReference>
<dbReference type="STRING" id="151549.A0A4C1Y416"/>
<reference evidence="8 9" key="1">
    <citation type="journal article" date="2019" name="Commun. Biol.">
        <title>The bagworm genome reveals a unique fibroin gene that provides high tensile strength.</title>
        <authorList>
            <person name="Kono N."/>
            <person name="Nakamura H."/>
            <person name="Ohtoshi R."/>
            <person name="Tomita M."/>
            <person name="Numata K."/>
            <person name="Arakawa K."/>
        </authorList>
    </citation>
    <scope>NUCLEOTIDE SEQUENCE [LARGE SCALE GENOMIC DNA]</scope>
</reference>
<comment type="subcellular location">
    <subcellularLocation>
        <location evidence="1">Cell membrane</location>
        <topology evidence="1">Multi-pass membrane protein</topology>
    </subcellularLocation>
</comment>
<evidence type="ECO:0000256" key="1">
    <source>
        <dbReference type="ARBA" id="ARBA00004651"/>
    </source>
</evidence>
<dbReference type="OrthoDB" id="6506757at2759"/>
<name>A0A4C1Y416_EUMVA</name>
<dbReference type="PANTHER" id="PTHR42643">
    <property type="entry name" value="IONOTROPIC RECEPTOR 20A-RELATED"/>
    <property type="match status" value="1"/>
</dbReference>
<evidence type="ECO:0000313" key="9">
    <source>
        <dbReference type="Proteomes" id="UP000299102"/>
    </source>
</evidence>
<dbReference type="PANTHER" id="PTHR42643:SF24">
    <property type="entry name" value="IONOTROPIC RECEPTOR 60A"/>
    <property type="match status" value="1"/>
</dbReference>
<sequence>MALLRRPFVNDNTSEPGIERQLIEEMFKHFRFKLNYELFNNGRGERNGFGKWTGALKYIHTRQRHLLFGGIFPDNEVHEDFESTSPYLRDSYTWVVPRAKQLDPWLSLLAKLIDVLTNPFYQSQIHNVDEMVQSGLRWGGLEEVFDLYENSSEPVDQIIKEGWIFIEDMERALVDVTVHRNFFDALQPFNSVSFIVTYAAT</sequence>
<comment type="caution">
    <text evidence="8">The sequence shown here is derived from an EMBL/GenBank/DDBJ whole genome shotgun (WGS) entry which is preliminary data.</text>
</comment>
<keyword evidence="9" id="KW-1185">Reference proteome</keyword>
<keyword evidence="3" id="KW-0812">Transmembrane</keyword>
<dbReference type="AlphaFoldDB" id="A0A4C1Y416"/>
<evidence type="ECO:0000256" key="6">
    <source>
        <dbReference type="ARBA" id="ARBA00023170"/>
    </source>
</evidence>
<organism evidence="8 9">
    <name type="scientific">Eumeta variegata</name>
    <name type="common">Bagworm moth</name>
    <name type="synonym">Eumeta japonica</name>
    <dbReference type="NCBI Taxonomy" id="151549"/>
    <lineage>
        <taxon>Eukaryota</taxon>
        <taxon>Metazoa</taxon>
        <taxon>Ecdysozoa</taxon>
        <taxon>Arthropoda</taxon>
        <taxon>Hexapoda</taxon>
        <taxon>Insecta</taxon>
        <taxon>Pterygota</taxon>
        <taxon>Neoptera</taxon>
        <taxon>Endopterygota</taxon>
        <taxon>Lepidoptera</taxon>
        <taxon>Glossata</taxon>
        <taxon>Ditrysia</taxon>
        <taxon>Tineoidea</taxon>
        <taxon>Psychidae</taxon>
        <taxon>Oiketicinae</taxon>
        <taxon>Eumeta</taxon>
    </lineage>
</organism>
<dbReference type="InterPro" id="IPR052192">
    <property type="entry name" value="Insect_Ionotropic_Sensory_Rcpt"/>
</dbReference>
<evidence type="ECO:0000256" key="7">
    <source>
        <dbReference type="ARBA" id="ARBA00023180"/>
    </source>
</evidence>
<dbReference type="GO" id="GO:0005886">
    <property type="term" value="C:plasma membrane"/>
    <property type="evidence" value="ECO:0007669"/>
    <property type="project" value="UniProtKB-SubCell"/>
</dbReference>
<evidence type="ECO:0000313" key="8">
    <source>
        <dbReference type="EMBL" id="GBP70626.1"/>
    </source>
</evidence>
<evidence type="ECO:0000256" key="5">
    <source>
        <dbReference type="ARBA" id="ARBA00023136"/>
    </source>
</evidence>
<keyword evidence="2" id="KW-1003">Cell membrane</keyword>
<dbReference type="Gene3D" id="3.40.190.10">
    <property type="entry name" value="Periplasmic binding protein-like II"/>
    <property type="match status" value="1"/>
</dbReference>
<dbReference type="Proteomes" id="UP000299102">
    <property type="component" value="Unassembled WGS sequence"/>
</dbReference>
<keyword evidence="5" id="KW-0472">Membrane</keyword>